<gene>
    <name evidence="18" type="ORF">C1280_30240</name>
</gene>
<feature type="transmembrane region" description="Helical" evidence="15">
    <location>
        <begin position="817"/>
        <end position="838"/>
    </location>
</feature>
<dbReference type="SUPFAM" id="SSF81665">
    <property type="entry name" value="Calcium ATPase, transmembrane domain M"/>
    <property type="match status" value="1"/>
</dbReference>
<evidence type="ECO:0000259" key="17">
    <source>
        <dbReference type="Pfam" id="PF00122"/>
    </source>
</evidence>
<dbReference type="SUPFAM" id="SSF81653">
    <property type="entry name" value="Calcium ATPase, transduction domain A"/>
    <property type="match status" value="1"/>
</dbReference>
<feature type="transmembrane region" description="Helical" evidence="15">
    <location>
        <begin position="926"/>
        <end position="948"/>
    </location>
</feature>
<feature type="transmembrane region" description="Helical" evidence="15">
    <location>
        <begin position="893"/>
        <end position="914"/>
    </location>
</feature>
<dbReference type="PANTHER" id="PTHR43520">
    <property type="entry name" value="ATP7, ISOFORM B"/>
    <property type="match status" value="1"/>
</dbReference>
<feature type="transmembrane region" description="Helical" evidence="15">
    <location>
        <begin position="130"/>
        <end position="152"/>
    </location>
</feature>
<dbReference type="InterPro" id="IPR023299">
    <property type="entry name" value="ATPase_P-typ_cyto_dom_N"/>
</dbReference>
<evidence type="ECO:0000256" key="10">
    <source>
        <dbReference type="ARBA" id="ARBA00022842"/>
    </source>
</evidence>
<evidence type="ECO:0000256" key="6">
    <source>
        <dbReference type="ARBA" id="ARBA00022692"/>
    </source>
</evidence>
<dbReference type="KEGG" id="gog:C1280_30240"/>
<keyword evidence="4 15" id="KW-1003">Cell membrane</keyword>
<dbReference type="InterPro" id="IPR018303">
    <property type="entry name" value="ATPase_P-typ_P_site"/>
</dbReference>
<evidence type="ECO:0000313" key="19">
    <source>
        <dbReference type="Proteomes" id="UP000245802"/>
    </source>
</evidence>
<dbReference type="EMBL" id="CP025958">
    <property type="protein sequence ID" value="AWM40849.1"/>
    <property type="molecule type" value="Genomic_DNA"/>
</dbReference>
<keyword evidence="12 15" id="KW-1133">Transmembrane helix</keyword>
<dbReference type="AlphaFoldDB" id="A0A2Z3H247"/>
<organism evidence="18 19">
    <name type="scientific">Gemmata obscuriglobus</name>
    <dbReference type="NCBI Taxonomy" id="114"/>
    <lineage>
        <taxon>Bacteria</taxon>
        <taxon>Pseudomonadati</taxon>
        <taxon>Planctomycetota</taxon>
        <taxon>Planctomycetia</taxon>
        <taxon>Gemmatales</taxon>
        <taxon>Gemmataceae</taxon>
        <taxon>Gemmata</taxon>
    </lineage>
</organism>
<feature type="transmembrane region" description="Helical" evidence="15">
    <location>
        <begin position="67"/>
        <end position="86"/>
    </location>
</feature>
<evidence type="ECO:0000256" key="7">
    <source>
        <dbReference type="ARBA" id="ARBA00022723"/>
    </source>
</evidence>
<comment type="subcellular location">
    <subcellularLocation>
        <location evidence="1">Cell membrane</location>
        <topology evidence="1">Multi-pass membrane protein</topology>
    </subcellularLocation>
</comment>
<keyword evidence="5" id="KW-0597">Phosphoprotein</keyword>
<feature type="transmembrane region" description="Helical" evidence="15">
    <location>
        <begin position="158"/>
        <end position="176"/>
    </location>
</feature>
<keyword evidence="9 15" id="KW-0067">ATP-binding</keyword>
<dbReference type="InterPro" id="IPR027256">
    <property type="entry name" value="P-typ_ATPase_IB"/>
</dbReference>
<evidence type="ECO:0000256" key="12">
    <source>
        <dbReference type="ARBA" id="ARBA00022989"/>
    </source>
</evidence>
<evidence type="ECO:0000256" key="2">
    <source>
        <dbReference type="ARBA" id="ARBA00006024"/>
    </source>
</evidence>
<dbReference type="OrthoDB" id="244959at2"/>
<dbReference type="PRINTS" id="PR00119">
    <property type="entry name" value="CATATPASE"/>
</dbReference>
<evidence type="ECO:0000256" key="5">
    <source>
        <dbReference type="ARBA" id="ARBA00022553"/>
    </source>
</evidence>
<keyword evidence="6 15" id="KW-0812">Transmembrane</keyword>
<feature type="transmembrane region" description="Helical" evidence="15">
    <location>
        <begin position="789"/>
        <end position="810"/>
    </location>
</feature>
<feature type="transmembrane region" description="Helical" evidence="15">
    <location>
        <begin position="864"/>
        <end position="881"/>
    </location>
</feature>
<reference evidence="18 19" key="1">
    <citation type="submission" date="2018-01" db="EMBL/GenBank/DDBJ databases">
        <title>G. obscuriglobus.</title>
        <authorList>
            <person name="Franke J."/>
            <person name="Blomberg W."/>
            <person name="Selmecki A."/>
        </authorList>
    </citation>
    <scope>NUCLEOTIDE SEQUENCE [LARGE SCALE GENOMIC DNA]</scope>
    <source>
        <strain evidence="18 19">DSM 5831</strain>
    </source>
</reference>
<dbReference type="Pfam" id="PF00702">
    <property type="entry name" value="Hydrolase"/>
    <property type="match status" value="1"/>
</dbReference>
<dbReference type="Proteomes" id="UP000245802">
    <property type="component" value="Chromosome"/>
</dbReference>
<dbReference type="InterPro" id="IPR023298">
    <property type="entry name" value="ATPase_P-typ_TM_dom_sf"/>
</dbReference>
<keyword evidence="10" id="KW-0460">Magnesium</keyword>
<dbReference type="Gene3D" id="2.70.150.10">
    <property type="entry name" value="Calcium-transporting ATPase, cytoplasmic transduction domain A"/>
    <property type="match status" value="1"/>
</dbReference>
<keyword evidence="7 15" id="KW-0479">Metal-binding</keyword>
<dbReference type="GO" id="GO:0016887">
    <property type="term" value="F:ATP hydrolysis activity"/>
    <property type="evidence" value="ECO:0007669"/>
    <property type="project" value="InterPro"/>
</dbReference>
<evidence type="ECO:0000256" key="1">
    <source>
        <dbReference type="ARBA" id="ARBA00004651"/>
    </source>
</evidence>
<keyword evidence="19" id="KW-1185">Reference proteome</keyword>
<evidence type="ECO:0000256" key="11">
    <source>
        <dbReference type="ARBA" id="ARBA00022967"/>
    </source>
</evidence>
<keyword evidence="13" id="KW-0406">Ion transport</keyword>
<feature type="domain" description="P-type ATPase A" evidence="17">
    <location>
        <begin position="203"/>
        <end position="294"/>
    </location>
</feature>
<keyword evidence="14 15" id="KW-0472">Membrane</keyword>
<dbReference type="NCBIfam" id="TIGR01494">
    <property type="entry name" value="ATPase_P-type"/>
    <property type="match status" value="2"/>
</dbReference>
<feature type="region of interest" description="Disordered" evidence="16">
    <location>
        <begin position="689"/>
        <end position="729"/>
    </location>
</feature>
<protein>
    <recommendedName>
        <fullName evidence="17">P-type ATPase A domain-containing protein</fullName>
    </recommendedName>
</protein>
<evidence type="ECO:0000256" key="16">
    <source>
        <dbReference type="SAM" id="MobiDB-lite"/>
    </source>
</evidence>
<dbReference type="GO" id="GO:0043682">
    <property type="term" value="F:P-type divalent copper transporter activity"/>
    <property type="evidence" value="ECO:0007669"/>
    <property type="project" value="TreeGrafter"/>
</dbReference>
<evidence type="ECO:0000256" key="8">
    <source>
        <dbReference type="ARBA" id="ARBA00022741"/>
    </source>
</evidence>
<dbReference type="Pfam" id="PF00122">
    <property type="entry name" value="E1-E2_ATPase"/>
    <property type="match status" value="1"/>
</dbReference>
<evidence type="ECO:0000256" key="14">
    <source>
        <dbReference type="ARBA" id="ARBA00023136"/>
    </source>
</evidence>
<dbReference type="InterPro" id="IPR036412">
    <property type="entry name" value="HAD-like_sf"/>
</dbReference>
<dbReference type="InterPro" id="IPR001757">
    <property type="entry name" value="P_typ_ATPase"/>
</dbReference>
<proteinExistence type="inferred from homology"/>
<dbReference type="SUPFAM" id="SSF56784">
    <property type="entry name" value="HAD-like"/>
    <property type="match status" value="1"/>
</dbReference>
<dbReference type="NCBIfam" id="TIGR01525">
    <property type="entry name" value="ATPase-IB_hvy"/>
    <property type="match status" value="1"/>
</dbReference>
<dbReference type="PANTHER" id="PTHR43520:SF5">
    <property type="entry name" value="CATION-TRANSPORTING P-TYPE ATPASE-RELATED"/>
    <property type="match status" value="1"/>
</dbReference>
<comment type="similarity">
    <text evidence="2 15">Belongs to the cation transport ATPase (P-type) (TC 3.A.3) family. Type IB subfamily.</text>
</comment>
<dbReference type="GO" id="GO:0005886">
    <property type="term" value="C:plasma membrane"/>
    <property type="evidence" value="ECO:0007669"/>
    <property type="project" value="UniProtKB-SubCell"/>
</dbReference>
<dbReference type="GO" id="GO:0005524">
    <property type="term" value="F:ATP binding"/>
    <property type="evidence" value="ECO:0007669"/>
    <property type="project" value="UniProtKB-UniRule"/>
</dbReference>
<dbReference type="InterPro" id="IPR008250">
    <property type="entry name" value="ATPase_P-typ_transduc_dom_A_sf"/>
</dbReference>
<feature type="transmembrane region" description="Helical" evidence="15">
    <location>
        <begin position="760"/>
        <end position="783"/>
    </location>
</feature>
<dbReference type="PROSITE" id="PS00154">
    <property type="entry name" value="ATPASE_E1_E2"/>
    <property type="match status" value="1"/>
</dbReference>
<feature type="transmembrane region" description="Helical" evidence="15">
    <location>
        <begin position="313"/>
        <end position="331"/>
    </location>
</feature>
<keyword evidence="8 15" id="KW-0547">Nucleotide-binding</keyword>
<keyword evidence="3" id="KW-0813">Transport</keyword>
<evidence type="ECO:0000313" key="18">
    <source>
        <dbReference type="EMBL" id="AWM40849.1"/>
    </source>
</evidence>
<sequence>MQKANMTTCANCHGPITGAGYAGRADGDRPAPLYCCFGCLAVAERACGAGACGAGAEPEFAQLGWRLGVGVLVVGQSMIFGLALNVHDDVPPAARDLAQWGILAGTALVAALLGGPLVRAAARELRRGRLTIEALFLLTATGALAASLQAHLTGRGKIYFEVVSVLLVVYTLGKVIGARSRAAALAGSRAWGDRLSLCRLLGADGAARTVAVADVRPGDVVEVHPGELVPVDGLVRDGTGFVSESAVSGEPFAVVRRPGDRVLAGSASFDAAFRVTATASGREREIDRLLKVVEEARDKPLSLQSRADRLGRWLFPLVVFTALGTFAYWSLGAGAGWEVGLFNAMSVLLVACPCVIGLATPVVVWSALNRLAERGVIVNSGDALERLAAVDRVMFDKTGTLTDDAFALVDVRTVAVGAERAKLLGWLSLVQAQSSHPVAKPFAELPRPFAPGAEPRVESLHAVPGCGVVAQLVETDGTRHEVKAGVAEWAAAGAGAPEPDGSKTVHISVDGAWAGVAVLTERLRDSTPRALAHFAKLGVPVQVLTGDVPGRAEALGLPDARGGMLPDEKRAAVARARAEGAKPLFVGDGINDASALASAHVGVALASGTDLAVSAAPVTLYGGDLSALPWAVELSRSAVRAVRANLARAVAYNLVGMTLAACGALHPVVAAVLMVVSSLTLIFSSTRVGCGHEEPTPPAPLPEGKGEKDPPPSPLPEGKGEKESLPSDNVSARPLFSSPLPSGRGLGGGSFSPFPSGRGAGGVGLAHALAFALQGAAFLLLLAALRTPVAGALTLVGFATVGAGLALAWHRCTVPHWLDMCFGMVTFGNLGMVLGWWADNGCAALPDHACCGCVEAMREGVMRPWMWVGMLTLANVAMKWFGKGPAPGGEHAVAMYTGGNVGMALGMIGGGWLAAQTTLANMVAGVALSFAGMTAGMLAGMLAGTWLVERLLVGLRAVGFWPTGWRIGATRTS</sequence>
<keyword evidence="11" id="KW-1278">Translocase</keyword>
<dbReference type="GO" id="GO:0055070">
    <property type="term" value="P:copper ion homeostasis"/>
    <property type="evidence" value="ECO:0007669"/>
    <property type="project" value="TreeGrafter"/>
</dbReference>
<evidence type="ECO:0000256" key="4">
    <source>
        <dbReference type="ARBA" id="ARBA00022475"/>
    </source>
</evidence>
<evidence type="ECO:0000256" key="13">
    <source>
        <dbReference type="ARBA" id="ARBA00023065"/>
    </source>
</evidence>
<feature type="transmembrane region" description="Helical" evidence="15">
    <location>
        <begin position="343"/>
        <end position="368"/>
    </location>
</feature>
<evidence type="ECO:0000256" key="15">
    <source>
        <dbReference type="RuleBase" id="RU362081"/>
    </source>
</evidence>
<dbReference type="Gene3D" id="3.40.50.1000">
    <property type="entry name" value="HAD superfamily/HAD-like"/>
    <property type="match status" value="1"/>
</dbReference>
<feature type="transmembrane region" description="Helical" evidence="15">
    <location>
        <begin position="98"/>
        <end position="118"/>
    </location>
</feature>
<dbReference type="InterPro" id="IPR023214">
    <property type="entry name" value="HAD_sf"/>
</dbReference>
<dbReference type="GO" id="GO:0005507">
    <property type="term" value="F:copper ion binding"/>
    <property type="evidence" value="ECO:0007669"/>
    <property type="project" value="TreeGrafter"/>
</dbReference>
<dbReference type="InterPro" id="IPR059000">
    <property type="entry name" value="ATPase_P-type_domA"/>
</dbReference>
<dbReference type="Gene3D" id="3.40.1110.10">
    <property type="entry name" value="Calcium-transporting ATPase, cytoplasmic domain N"/>
    <property type="match status" value="1"/>
</dbReference>
<accession>A0A2Z3H247</accession>
<evidence type="ECO:0000256" key="9">
    <source>
        <dbReference type="ARBA" id="ARBA00022840"/>
    </source>
</evidence>
<evidence type="ECO:0000256" key="3">
    <source>
        <dbReference type="ARBA" id="ARBA00022448"/>
    </source>
</evidence>
<name>A0A2Z3H247_9BACT</name>